<feature type="region of interest" description="Disordered" evidence="1">
    <location>
        <begin position="1"/>
        <end position="153"/>
    </location>
</feature>
<evidence type="ECO:0000313" key="3">
    <source>
        <dbReference type="Proteomes" id="UP000521943"/>
    </source>
</evidence>
<evidence type="ECO:0000256" key="1">
    <source>
        <dbReference type="SAM" id="MobiDB-lite"/>
    </source>
</evidence>
<organism evidence="2 3">
    <name type="scientific">Ephemerocybe angulata</name>
    <dbReference type="NCBI Taxonomy" id="980116"/>
    <lineage>
        <taxon>Eukaryota</taxon>
        <taxon>Fungi</taxon>
        <taxon>Dikarya</taxon>
        <taxon>Basidiomycota</taxon>
        <taxon>Agaricomycotina</taxon>
        <taxon>Agaricomycetes</taxon>
        <taxon>Agaricomycetidae</taxon>
        <taxon>Agaricales</taxon>
        <taxon>Agaricineae</taxon>
        <taxon>Psathyrellaceae</taxon>
        <taxon>Ephemerocybe</taxon>
    </lineage>
</organism>
<gene>
    <name evidence="2" type="ORF">DFP72DRAFT_1064533</name>
</gene>
<sequence>MSGENLMTREFGMEGTGSALSGALGMSQQQQQQQEQAAARQFILHNNPGEAGSDESGASASASPASSGGRGRHRRIEAGEQCGGEEMQRPMAKRLASSVLESGSAKAMKHDEAGGTESGIALPQLHTVVGAGSRSRRRWAGPHMGFGGSSSSV</sequence>
<feature type="compositionally biased region" description="Gly residues" evidence="1">
    <location>
        <begin position="144"/>
        <end position="153"/>
    </location>
</feature>
<evidence type="ECO:0000313" key="2">
    <source>
        <dbReference type="EMBL" id="KAF6759036.1"/>
    </source>
</evidence>
<name>A0A8H6MBH0_9AGAR</name>
<reference evidence="2 3" key="1">
    <citation type="submission" date="2020-07" db="EMBL/GenBank/DDBJ databases">
        <title>Comparative genomics of pyrophilous fungi reveals a link between fire events and developmental genes.</title>
        <authorList>
            <consortium name="DOE Joint Genome Institute"/>
            <person name="Steindorff A.S."/>
            <person name="Carver A."/>
            <person name="Calhoun S."/>
            <person name="Stillman K."/>
            <person name="Liu H."/>
            <person name="Lipzen A."/>
            <person name="Pangilinan J."/>
            <person name="Labutti K."/>
            <person name="Bruns T.D."/>
            <person name="Grigoriev I.V."/>
        </authorList>
    </citation>
    <scope>NUCLEOTIDE SEQUENCE [LARGE SCALE GENOMIC DNA]</scope>
    <source>
        <strain evidence="2 3">CBS 144469</strain>
    </source>
</reference>
<keyword evidence="3" id="KW-1185">Reference proteome</keyword>
<dbReference type="Proteomes" id="UP000521943">
    <property type="component" value="Unassembled WGS sequence"/>
</dbReference>
<accession>A0A8H6MBH0</accession>
<feature type="compositionally biased region" description="Low complexity" evidence="1">
    <location>
        <begin position="48"/>
        <end position="67"/>
    </location>
</feature>
<dbReference type="EMBL" id="JACGCI010000017">
    <property type="protein sequence ID" value="KAF6759036.1"/>
    <property type="molecule type" value="Genomic_DNA"/>
</dbReference>
<protein>
    <submittedName>
        <fullName evidence="2">Uncharacterized protein</fullName>
    </submittedName>
</protein>
<dbReference type="AlphaFoldDB" id="A0A8H6MBH0"/>
<proteinExistence type="predicted"/>
<feature type="compositionally biased region" description="Low complexity" evidence="1">
    <location>
        <begin position="28"/>
        <end position="41"/>
    </location>
</feature>
<comment type="caution">
    <text evidence="2">The sequence shown here is derived from an EMBL/GenBank/DDBJ whole genome shotgun (WGS) entry which is preliminary data.</text>
</comment>